<evidence type="ECO:0000256" key="4">
    <source>
        <dbReference type="ARBA" id="ARBA00023125"/>
    </source>
</evidence>
<dbReference type="Pfam" id="PF08281">
    <property type="entry name" value="Sigma70_r4_2"/>
    <property type="match status" value="1"/>
</dbReference>
<dbReference type="Proteomes" id="UP000035199">
    <property type="component" value="Chromosome"/>
</dbReference>
<evidence type="ECO:0000256" key="2">
    <source>
        <dbReference type="ARBA" id="ARBA00023015"/>
    </source>
</evidence>
<keyword evidence="4" id="KW-0238">DNA-binding</keyword>
<evidence type="ECO:0000256" key="5">
    <source>
        <dbReference type="ARBA" id="ARBA00023163"/>
    </source>
</evidence>
<dbReference type="Gene3D" id="1.10.1740.10">
    <property type="match status" value="1"/>
</dbReference>
<dbReference type="Gene3D" id="1.10.10.10">
    <property type="entry name" value="Winged helix-like DNA-binding domain superfamily/Winged helix DNA-binding domain"/>
    <property type="match status" value="1"/>
</dbReference>
<dbReference type="InterPro" id="IPR013325">
    <property type="entry name" value="RNA_pol_sigma_r2"/>
</dbReference>
<dbReference type="GO" id="GO:0016987">
    <property type="term" value="F:sigma factor activity"/>
    <property type="evidence" value="ECO:0007669"/>
    <property type="project" value="UniProtKB-KW"/>
</dbReference>
<evidence type="ECO:0000256" key="3">
    <source>
        <dbReference type="ARBA" id="ARBA00023082"/>
    </source>
</evidence>
<dbReference type="CDD" id="cd06171">
    <property type="entry name" value="Sigma70_r4"/>
    <property type="match status" value="1"/>
</dbReference>
<dbReference type="RefSeq" id="WP_236690161.1">
    <property type="nucleotide sequence ID" value="NZ_CP011542.1"/>
</dbReference>
<dbReference type="Pfam" id="PF04542">
    <property type="entry name" value="Sigma70_r2"/>
    <property type="match status" value="1"/>
</dbReference>
<reference evidence="8 9" key="1">
    <citation type="journal article" date="2015" name="Genome Announc.">
        <title>Complete Genome Sequence of the Type Strain Corynebacterium mustelae DSM 45274, Isolated from Various Tissues of a Male Ferret with Lethal Sepsis.</title>
        <authorList>
            <person name="Ruckert C."/>
            <person name="Eimer J."/>
            <person name="Winkler A."/>
            <person name="Tauch A."/>
        </authorList>
    </citation>
    <scope>NUCLEOTIDE SEQUENCE [LARGE SCALE GENOMIC DNA]</scope>
    <source>
        <strain evidence="8 9">DSM 45274</strain>
    </source>
</reference>
<evidence type="ECO:0000259" key="7">
    <source>
        <dbReference type="Pfam" id="PF08281"/>
    </source>
</evidence>
<dbReference type="InterPro" id="IPR036388">
    <property type="entry name" value="WH-like_DNA-bd_sf"/>
</dbReference>
<accession>A0A0G3H0M3</accession>
<dbReference type="NCBIfam" id="TIGR02937">
    <property type="entry name" value="sigma70-ECF"/>
    <property type="match status" value="1"/>
</dbReference>
<evidence type="ECO:0000256" key="1">
    <source>
        <dbReference type="ARBA" id="ARBA00010641"/>
    </source>
</evidence>
<dbReference type="GO" id="GO:0003677">
    <property type="term" value="F:DNA binding"/>
    <property type="evidence" value="ECO:0007669"/>
    <property type="project" value="UniProtKB-KW"/>
</dbReference>
<keyword evidence="5" id="KW-0804">Transcription</keyword>
<organism evidence="8 9">
    <name type="scientific">Corynebacterium mustelae</name>
    <dbReference type="NCBI Taxonomy" id="571915"/>
    <lineage>
        <taxon>Bacteria</taxon>
        <taxon>Bacillati</taxon>
        <taxon>Actinomycetota</taxon>
        <taxon>Actinomycetes</taxon>
        <taxon>Mycobacteriales</taxon>
        <taxon>Corynebacteriaceae</taxon>
        <taxon>Corynebacterium</taxon>
    </lineage>
</organism>
<dbReference type="InterPro" id="IPR013249">
    <property type="entry name" value="RNA_pol_sigma70_r4_t2"/>
</dbReference>
<dbReference type="AlphaFoldDB" id="A0A0G3H0M3"/>
<dbReference type="PATRIC" id="fig|571915.4.peg.1096"/>
<keyword evidence="2" id="KW-0805">Transcription regulation</keyword>
<dbReference type="InterPro" id="IPR013324">
    <property type="entry name" value="RNA_pol_sigma_r3/r4-like"/>
</dbReference>
<feature type="domain" description="RNA polymerase sigma-70 region 2" evidence="6">
    <location>
        <begin position="16"/>
        <end position="79"/>
    </location>
</feature>
<sequence length="168" mass="19360">MFNRTSDSRAQFEATYHEDYPRVLAYLRRRSDCDQATELAAEVFLRAWTKWDSAGNPPLPWLYGIARNVLLEFYRGRGRDQDLHLKVAQRRNLVVVGMDDAVAAKIDIRAAMAGLAEADQEILRLHTWEDLNPKEIAQVLDISPENARVRLHRARHRLAEKIKEPVDG</sequence>
<evidence type="ECO:0000313" key="9">
    <source>
        <dbReference type="Proteomes" id="UP000035199"/>
    </source>
</evidence>
<dbReference type="SUPFAM" id="SSF88946">
    <property type="entry name" value="Sigma2 domain of RNA polymerase sigma factors"/>
    <property type="match status" value="1"/>
</dbReference>
<evidence type="ECO:0000313" key="8">
    <source>
        <dbReference type="EMBL" id="AKK05373.1"/>
    </source>
</evidence>
<protein>
    <submittedName>
        <fullName evidence="8">RNA polymerase sigma factor, sigma-70 family</fullName>
    </submittedName>
</protein>
<comment type="similarity">
    <text evidence="1">Belongs to the sigma-70 factor family. ECF subfamily.</text>
</comment>
<dbReference type="InterPro" id="IPR039425">
    <property type="entry name" value="RNA_pol_sigma-70-like"/>
</dbReference>
<dbReference type="PANTHER" id="PTHR43133:SF25">
    <property type="entry name" value="RNA POLYMERASE SIGMA FACTOR RFAY-RELATED"/>
    <property type="match status" value="1"/>
</dbReference>
<dbReference type="STRING" id="571915.CMUST_05175"/>
<dbReference type="GO" id="GO:0006352">
    <property type="term" value="P:DNA-templated transcription initiation"/>
    <property type="evidence" value="ECO:0007669"/>
    <property type="project" value="InterPro"/>
</dbReference>
<evidence type="ECO:0000259" key="6">
    <source>
        <dbReference type="Pfam" id="PF04542"/>
    </source>
</evidence>
<dbReference type="KEGG" id="cmv:CMUST_05175"/>
<proteinExistence type="inferred from homology"/>
<reference evidence="9" key="2">
    <citation type="submission" date="2015-05" db="EMBL/GenBank/DDBJ databases">
        <title>Complete genome sequence of Corynebacterium mustelae DSM 45274, isolated from various tissues of a male ferret with lethal sepsis.</title>
        <authorList>
            <person name="Ruckert C."/>
            <person name="Albersmeier A."/>
            <person name="Winkler A."/>
            <person name="Tauch A."/>
        </authorList>
    </citation>
    <scope>NUCLEOTIDE SEQUENCE [LARGE SCALE GENOMIC DNA]</scope>
    <source>
        <strain evidence="9">DSM 45274</strain>
    </source>
</reference>
<gene>
    <name evidence="8" type="ORF">CMUST_05175</name>
</gene>
<keyword evidence="9" id="KW-1185">Reference proteome</keyword>
<keyword evidence="3" id="KW-0731">Sigma factor</keyword>
<name>A0A0G3H0M3_9CORY</name>
<dbReference type="EMBL" id="CP011542">
    <property type="protein sequence ID" value="AKK05373.1"/>
    <property type="molecule type" value="Genomic_DNA"/>
</dbReference>
<feature type="domain" description="RNA polymerase sigma factor 70 region 4 type 2" evidence="7">
    <location>
        <begin position="107"/>
        <end position="158"/>
    </location>
</feature>
<dbReference type="InterPro" id="IPR014284">
    <property type="entry name" value="RNA_pol_sigma-70_dom"/>
</dbReference>
<dbReference type="PANTHER" id="PTHR43133">
    <property type="entry name" value="RNA POLYMERASE ECF-TYPE SIGMA FACTO"/>
    <property type="match status" value="1"/>
</dbReference>
<dbReference type="InterPro" id="IPR007627">
    <property type="entry name" value="RNA_pol_sigma70_r2"/>
</dbReference>
<dbReference type="SUPFAM" id="SSF88659">
    <property type="entry name" value="Sigma3 and sigma4 domains of RNA polymerase sigma factors"/>
    <property type="match status" value="1"/>
</dbReference>